<dbReference type="EMBL" id="JAOCJW010000077">
    <property type="protein sequence ID" value="MDH2007430.1"/>
    <property type="molecule type" value="Genomic_DNA"/>
</dbReference>
<name>A0AA42W4Z3_9BURK</name>
<proteinExistence type="predicted"/>
<dbReference type="AlphaFoldDB" id="A0AA42W4Z3"/>
<evidence type="ECO:0000313" key="2">
    <source>
        <dbReference type="EMBL" id="MDH2007430.1"/>
    </source>
</evidence>
<sequence>MAVLLVDTSKVPRHGYSFLWADYVELMCLCSRNQMISKGNIDAQTQEAGDVQSDSVEFGEEGEETEEMDDRVSRRWSDIHSRLTARSKQYADWPFQLERNVLRSRFDKENPRHRLYAALLIASSLRLCIDNRRHEVTGAFEEISFHWLRKALNDLWEVRPFGAHQNLPGAYVGTLFEKFKQLAADIQATQVKSREHYDARNTADGGIDLVAWLKIGDRRGNIPVIFGQCACSPTDWESKQLDVTPAAIRVHVLPQHDGAAYCFVPHDLSANDSVWDRAEHVKGVVLVDRLRLFRLFESCGAVQHLPTWQFVDDAAQSNVALAS</sequence>
<keyword evidence="2" id="KW-0540">Nuclease</keyword>
<protein>
    <submittedName>
        <fullName evidence="2">Restriction endonuclease</fullName>
    </submittedName>
</protein>
<accession>A0AA42W4Z3</accession>
<keyword evidence="2" id="KW-0378">Hydrolase</keyword>
<comment type="caution">
    <text evidence="2">The sequence shown here is derived from an EMBL/GenBank/DDBJ whole genome shotgun (WGS) entry which is preliminary data.</text>
</comment>
<feature type="region of interest" description="Disordered" evidence="1">
    <location>
        <begin position="45"/>
        <end position="71"/>
    </location>
</feature>
<evidence type="ECO:0000313" key="3">
    <source>
        <dbReference type="Proteomes" id="UP001161294"/>
    </source>
</evidence>
<dbReference type="Proteomes" id="UP001161294">
    <property type="component" value="Unassembled WGS sequence"/>
</dbReference>
<evidence type="ECO:0000256" key="1">
    <source>
        <dbReference type="SAM" id="MobiDB-lite"/>
    </source>
</evidence>
<feature type="compositionally biased region" description="Acidic residues" evidence="1">
    <location>
        <begin position="57"/>
        <end position="69"/>
    </location>
</feature>
<gene>
    <name evidence="2" type="ORF">N5J23_18210</name>
</gene>
<reference evidence="2" key="1">
    <citation type="submission" date="2022-09" db="EMBL/GenBank/DDBJ databases">
        <title>Intensive care unit water sources are persistently colonized with multi-drug resistant bacteria and are the site of extensive horizontal gene transfer of antibiotic resistance genes.</title>
        <authorList>
            <person name="Diorio-Toth L."/>
        </authorList>
    </citation>
    <scope>NUCLEOTIDE SEQUENCE</scope>
    <source>
        <strain evidence="2">GD03686</strain>
    </source>
</reference>
<keyword evidence="2" id="KW-0255">Endonuclease</keyword>
<dbReference type="GO" id="GO:0004519">
    <property type="term" value="F:endonuclease activity"/>
    <property type="evidence" value="ECO:0007669"/>
    <property type="project" value="UniProtKB-KW"/>
</dbReference>
<organism evidence="2 3">
    <name type="scientific">Comamonas aquatica</name>
    <dbReference type="NCBI Taxonomy" id="225991"/>
    <lineage>
        <taxon>Bacteria</taxon>
        <taxon>Pseudomonadati</taxon>
        <taxon>Pseudomonadota</taxon>
        <taxon>Betaproteobacteria</taxon>
        <taxon>Burkholderiales</taxon>
        <taxon>Comamonadaceae</taxon>
        <taxon>Comamonas</taxon>
    </lineage>
</organism>
<feature type="compositionally biased region" description="Polar residues" evidence="1">
    <location>
        <begin position="45"/>
        <end position="55"/>
    </location>
</feature>
<dbReference type="RefSeq" id="WP_279851570.1">
    <property type="nucleotide sequence ID" value="NZ_JAOCIA010000078.1"/>
</dbReference>